<dbReference type="PANTHER" id="PTHR30146:SF109">
    <property type="entry name" value="HTH-TYPE TRANSCRIPTIONAL REGULATOR GALS"/>
    <property type="match status" value="1"/>
</dbReference>
<dbReference type="Proteomes" id="UP000016487">
    <property type="component" value="Unassembled WGS sequence"/>
</dbReference>
<dbReference type="SMART" id="SM00354">
    <property type="entry name" value="HTH_LACI"/>
    <property type="match status" value="1"/>
</dbReference>
<dbReference type="GO" id="GO:0000976">
    <property type="term" value="F:transcription cis-regulatory region binding"/>
    <property type="evidence" value="ECO:0007669"/>
    <property type="project" value="TreeGrafter"/>
</dbReference>
<protein>
    <submittedName>
        <fullName evidence="5">LacI family transcriptional regulator</fullName>
    </submittedName>
</protein>
<dbReference type="PANTHER" id="PTHR30146">
    <property type="entry name" value="LACI-RELATED TRANSCRIPTIONAL REPRESSOR"/>
    <property type="match status" value="1"/>
</dbReference>
<keyword evidence="1" id="KW-0805">Transcription regulation</keyword>
<evidence type="ECO:0000256" key="2">
    <source>
        <dbReference type="ARBA" id="ARBA00023125"/>
    </source>
</evidence>
<accession>A0AAD4AHS6</accession>
<proteinExistence type="predicted"/>
<dbReference type="InterPro" id="IPR001761">
    <property type="entry name" value="Peripla_BP/Lac1_sug-bd_dom"/>
</dbReference>
<dbReference type="Pfam" id="PF00356">
    <property type="entry name" value="LacI"/>
    <property type="match status" value="1"/>
</dbReference>
<name>A0AAD4AHS6_9GAMM</name>
<reference evidence="5" key="2">
    <citation type="submission" date="2015-03" db="EMBL/GenBank/DDBJ databases">
        <title>Genome sequence of Pseudoalteromonas citrea.</title>
        <authorList>
            <person name="Xie B.-B."/>
            <person name="Rong J.-C."/>
            <person name="Qin Q.-L."/>
            <person name="Zhang Y.-Z."/>
        </authorList>
    </citation>
    <scope>NUCLEOTIDE SEQUENCE</scope>
    <source>
        <strain evidence="5">DSM 8771</strain>
    </source>
</reference>
<evidence type="ECO:0000313" key="5">
    <source>
        <dbReference type="EMBL" id="KAF7769860.1"/>
    </source>
</evidence>
<dbReference type="SUPFAM" id="SSF47413">
    <property type="entry name" value="lambda repressor-like DNA-binding domains"/>
    <property type="match status" value="1"/>
</dbReference>
<comment type="caution">
    <text evidence="5">The sequence shown here is derived from an EMBL/GenBank/DDBJ whole genome shotgun (WGS) entry which is preliminary data.</text>
</comment>
<feature type="domain" description="HTH lacI-type" evidence="4">
    <location>
        <begin position="2"/>
        <end position="56"/>
    </location>
</feature>
<dbReference type="InterPro" id="IPR000843">
    <property type="entry name" value="HTH_LacI"/>
</dbReference>
<dbReference type="Gene3D" id="1.10.260.40">
    <property type="entry name" value="lambda repressor-like DNA-binding domains"/>
    <property type="match status" value="1"/>
</dbReference>
<dbReference type="PROSITE" id="PS50932">
    <property type="entry name" value="HTH_LACI_2"/>
    <property type="match status" value="1"/>
</dbReference>
<organism evidence="5 6">
    <name type="scientific">Pseudoalteromonas citrea</name>
    <dbReference type="NCBI Taxonomy" id="43655"/>
    <lineage>
        <taxon>Bacteria</taxon>
        <taxon>Pseudomonadati</taxon>
        <taxon>Pseudomonadota</taxon>
        <taxon>Gammaproteobacteria</taxon>
        <taxon>Alteromonadales</taxon>
        <taxon>Pseudoalteromonadaceae</taxon>
        <taxon>Pseudoalteromonas</taxon>
    </lineage>
</organism>
<dbReference type="EMBL" id="AHBZ03000021">
    <property type="protein sequence ID" value="KAF7769860.1"/>
    <property type="molecule type" value="Genomic_DNA"/>
</dbReference>
<dbReference type="Pfam" id="PF00532">
    <property type="entry name" value="Peripla_BP_1"/>
    <property type="match status" value="1"/>
</dbReference>
<dbReference type="CDD" id="cd01392">
    <property type="entry name" value="HTH_LacI"/>
    <property type="match status" value="1"/>
</dbReference>
<keyword evidence="3" id="KW-0804">Transcription</keyword>
<gene>
    <name evidence="5" type="primary">lacI</name>
    <name evidence="5" type="ORF">PCIT_a2772</name>
</gene>
<dbReference type="InterPro" id="IPR028082">
    <property type="entry name" value="Peripla_BP_I"/>
</dbReference>
<evidence type="ECO:0000313" key="6">
    <source>
        <dbReference type="Proteomes" id="UP000016487"/>
    </source>
</evidence>
<dbReference type="Gene3D" id="3.40.50.2300">
    <property type="match status" value="2"/>
</dbReference>
<dbReference type="InterPro" id="IPR010982">
    <property type="entry name" value="Lambda_DNA-bd_dom_sf"/>
</dbReference>
<dbReference type="AlphaFoldDB" id="A0AAD4AHS6"/>
<sequence length="334" mass="36302">MATIYQVSELAGVSLATVSRVMNNNARVSDKTKEKVLSAMAELGYQPNAIAQSLASNCSNSVGVLVSELHGPFFGDMMSAIEQTLRGEGKHAIIASGHSNADTEQASIEFLIGRKCDALILHVEAVSDAYLIDLAEKGVSFVLINRYIEQISSHCICLDNQQGGYLATQHVLDLKHTQVAYISGPSWKQDAQARLNGHKLALQDAGISFDSELVFEGDYQQLSGSAGLDALLATDKAFSAVICANDEMASGVMTRARELNLDIPEQLSIVGFDNIIYASYLYPTLTTVDYPIFQMGKMAANYILAKTYDKSGLVLRDVFVPKLEIRKSSKEFAK</sequence>
<evidence type="ECO:0000259" key="4">
    <source>
        <dbReference type="PROSITE" id="PS50932"/>
    </source>
</evidence>
<dbReference type="GO" id="GO:0003700">
    <property type="term" value="F:DNA-binding transcription factor activity"/>
    <property type="evidence" value="ECO:0007669"/>
    <property type="project" value="TreeGrafter"/>
</dbReference>
<reference evidence="5" key="1">
    <citation type="journal article" date="2012" name="J. Bacteriol.">
        <title>Genome sequences of type strains of seven species of the marine bacterium Pseudoalteromonas.</title>
        <authorList>
            <person name="Xie B.B."/>
            <person name="Shu Y.L."/>
            <person name="Qin Q.L."/>
            <person name="Rong J.C."/>
            <person name="Zhang X.Y."/>
            <person name="Chen X.L."/>
            <person name="Shi M."/>
            <person name="He H.L."/>
            <person name="Zhou B.C."/>
            <person name="Zhang Y.Z."/>
        </authorList>
    </citation>
    <scope>NUCLEOTIDE SEQUENCE</scope>
    <source>
        <strain evidence="5">DSM 8771</strain>
    </source>
</reference>
<dbReference type="SUPFAM" id="SSF53822">
    <property type="entry name" value="Periplasmic binding protein-like I"/>
    <property type="match status" value="1"/>
</dbReference>
<dbReference type="CDD" id="cd06270">
    <property type="entry name" value="PBP1_GalS-like"/>
    <property type="match status" value="1"/>
</dbReference>
<dbReference type="RefSeq" id="WP_010366661.1">
    <property type="nucleotide sequence ID" value="NZ_AHBZ03000021.1"/>
</dbReference>
<keyword evidence="2" id="KW-0238">DNA-binding</keyword>
<evidence type="ECO:0000256" key="1">
    <source>
        <dbReference type="ARBA" id="ARBA00023015"/>
    </source>
</evidence>
<evidence type="ECO:0000256" key="3">
    <source>
        <dbReference type="ARBA" id="ARBA00023163"/>
    </source>
</evidence>